<dbReference type="EMBL" id="JFHN01000025">
    <property type="protein sequence ID" value="EXU76628.1"/>
    <property type="molecule type" value="Genomic_DNA"/>
</dbReference>
<dbReference type="AlphaFoldDB" id="A0A014NB62"/>
<dbReference type="RefSeq" id="WP_034934560.1">
    <property type="nucleotide sequence ID" value="NZ_JFHN01000025.1"/>
</dbReference>
<dbReference type="OrthoDB" id="9775333at2"/>
<dbReference type="NCBIfam" id="TIGR03353">
    <property type="entry name" value="VI_chp_4"/>
    <property type="match status" value="1"/>
</dbReference>
<dbReference type="PANTHER" id="PTHR35566">
    <property type="entry name" value="BLR3599 PROTEIN"/>
    <property type="match status" value="1"/>
</dbReference>
<dbReference type="PATRIC" id="fig|69222.5.peg.872"/>
<dbReference type="Proteomes" id="UP000019918">
    <property type="component" value="Unassembled WGS sequence"/>
</dbReference>
<proteinExistence type="predicted"/>
<evidence type="ECO:0000313" key="2">
    <source>
        <dbReference type="Proteomes" id="UP000019918"/>
    </source>
</evidence>
<keyword evidence="2" id="KW-1185">Reference proteome</keyword>
<organism evidence="1 2">
    <name type="scientific">Erwinia mallotivora</name>
    <dbReference type="NCBI Taxonomy" id="69222"/>
    <lineage>
        <taxon>Bacteria</taxon>
        <taxon>Pseudomonadati</taxon>
        <taxon>Pseudomonadota</taxon>
        <taxon>Gammaproteobacteria</taxon>
        <taxon>Enterobacterales</taxon>
        <taxon>Erwiniaceae</taxon>
        <taxon>Erwinia</taxon>
    </lineage>
</organism>
<dbReference type="STRING" id="69222.BG55_04215"/>
<gene>
    <name evidence="1" type="ORF">BG55_04215</name>
</gene>
<accession>A0A014NB62</accession>
<reference evidence="1 2" key="1">
    <citation type="submission" date="2014-02" db="EMBL/GenBank/DDBJ databases">
        <title>Draft genome of Erwinia mallotivora strain BT-MARDI, a papaya dieback pathogen.</title>
        <authorList>
            <person name="Redzuan R."/>
            <person name="Abu Bakar N."/>
            <person name="Badrun R."/>
            <person name="Mohd Raih M.F."/>
            <person name="Rozano L."/>
            <person name="Mat Amin N."/>
        </authorList>
    </citation>
    <scope>NUCLEOTIDE SEQUENCE [LARGE SCALE GENOMIC DNA]</scope>
    <source>
        <strain evidence="1 2">BT-MARDI</strain>
    </source>
</reference>
<sequence length="448" mass="50302">MRTNKVVWSEGLFLRPQLFQQQERYLEYYAHKRAATITPFFWGFAHYDIDLDALSYGKLVLRSGRGVLPDGTPFDIPGHAELPEPLTISPDHLGKMIYLAVPLRLDNSDETIFDPADYGSLARFYAFETELSDTNSIRQGPKPVQLASLRLKLVAESEMTESWIGLPLTRIRAIQPDGSVLLHVEDYIPPVTGYAASRLLTEWLIHLNGLVKMRAEMLAERLSNSDGKASGGAEVVDYLLLQIFNKYEPVLDHLRNIPELAPIVLYQELAKFSGELSTFIRTKTRRPKSAPGYDHARLYQSIYPLVEELHDLLNQILIRAGQLIDLHAKGNGVWSASVLPGELRSFSNLVLAVNAQLPMDVLQQQFSAQTKISAPQQLRELVRSHLPGLVLQALPVPPRQIPYQSGFVYFDLLKSGPFWDKVAGTGALALHVAGDFPELKMELWGVRN</sequence>
<dbReference type="Pfam" id="PF05936">
    <property type="entry name" value="T6SS_VasE"/>
    <property type="match status" value="1"/>
</dbReference>
<protein>
    <submittedName>
        <fullName evidence="1">Type VI secretion protein</fullName>
    </submittedName>
</protein>
<dbReference type="PANTHER" id="PTHR35566:SF6">
    <property type="entry name" value="CYTOPLASMIC PROTEIN"/>
    <property type="match status" value="1"/>
</dbReference>
<name>A0A014NB62_9GAMM</name>
<dbReference type="InterPro" id="IPR010263">
    <property type="entry name" value="T6SS_TssK"/>
</dbReference>
<comment type="caution">
    <text evidence="1">The sequence shown here is derived from an EMBL/GenBank/DDBJ whole genome shotgun (WGS) entry which is preliminary data.</text>
</comment>
<evidence type="ECO:0000313" key="1">
    <source>
        <dbReference type="EMBL" id="EXU76628.1"/>
    </source>
</evidence>